<evidence type="ECO:0000256" key="6">
    <source>
        <dbReference type="ARBA" id="ARBA00025643"/>
    </source>
</evidence>
<dbReference type="Proteomes" id="UP001139559">
    <property type="component" value="Unassembled WGS sequence"/>
</dbReference>
<dbReference type="SMART" id="SM00858">
    <property type="entry name" value="SAF"/>
    <property type="match status" value="1"/>
</dbReference>
<proteinExistence type="inferred from homology"/>
<feature type="domain" description="SAF" evidence="8">
    <location>
        <begin position="119"/>
        <end position="181"/>
    </location>
</feature>
<dbReference type="GO" id="GO:0042597">
    <property type="term" value="C:periplasmic space"/>
    <property type="evidence" value="ECO:0007669"/>
    <property type="project" value="UniProtKB-SubCell"/>
</dbReference>
<dbReference type="Gene3D" id="3.90.1210.10">
    <property type="entry name" value="Antifreeze-like/N-acetylneuraminic acid synthase C-terminal domain"/>
    <property type="match status" value="1"/>
</dbReference>
<evidence type="ECO:0000259" key="8">
    <source>
        <dbReference type="SMART" id="SM00858"/>
    </source>
</evidence>
<dbReference type="AlphaFoldDB" id="A0A9X2BGY6"/>
<keyword evidence="9" id="KW-0969">Cilium</keyword>
<keyword evidence="5 7" id="KW-0574">Periplasm</keyword>
<keyword evidence="7" id="KW-1005">Bacterial flagellum biogenesis</keyword>
<dbReference type="Pfam" id="PF17656">
    <property type="entry name" value="ChapFlgA_N"/>
    <property type="match status" value="1"/>
</dbReference>
<reference evidence="9" key="1">
    <citation type="submission" date="2021-11" db="EMBL/GenBank/DDBJ databases">
        <title>Vibrio ZSDE26 sp. nov. and Vibrio ZSDZ34 sp. nov., isolated from coastal seawater in Qingdao.</title>
        <authorList>
            <person name="Zhang P."/>
        </authorList>
    </citation>
    <scope>NUCLEOTIDE SEQUENCE</scope>
    <source>
        <strain evidence="9">ZSDE26</strain>
    </source>
</reference>
<dbReference type="Pfam" id="PF13144">
    <property type="entry name" value="ChapFlgA"/>
    <property type="match status" value="1"/>
</dbReference>
<evidence type="ECO:0000313" key="9">
    <source>
        <dbReference type="EMBL" id="MCK6263361.1"/>
    </source>
</evidence>
<dbReference type="Gene3D" id="2.30.30.760">
    <property type="match status" value="1"/>
</dbReference>
<protein>
    <recommendedName>
        <fullName evidence="3 7">Flagella basal body P-ring formation protein FlgA</fullName>
    </recommendedName>
</protein>
<name>A0A9X2BGY6_9VIBR</name>
<dbReference type="NCBIfam" id="TIGR03170">
    <property type="entry name" value="flgA_cterm"/>
    <property type="match status" value="1"/>
</dbReference>
<dbReference type="InterPro" id="IPR013974">
    <property type="entry name" value="SAF"/>
</dbReference>
<feature type="signal peptide" evidence="7">
    <location>
        <begin position="1"/>
        <end position="22"/>
    </location>
</feature>
<accession>A0A9X2BGY6</accession>
<dbReference type="PANTHER" id="PTHR36307">
    <property type="entry name" value="FLAGELLA BASAL BODY P-RING FORMATION PROTEIN FLGA"/>
    <property type="match status" value="1"/>
</dbReference>
<sequence length="244" mass="26961">MRNNIQWRWVLIALLGPFSLQAEDGISTRDNPAIERALTQHIKGLVAQSIQQNQWRASGQKIAITLPQGSHRLASCKKPLAITRRDNRLYPAGRLRFNVQCSDNTPWSVNAQANVDLVVPMVYVTRTIAKDSLLTAEDVTTKPTSLASINRDFISQPNSIIGQRALRQVRNGQLLSPERVSHPFVINKGDSVIIEAVGDSFSASMLGLALDNGYLDQQIRVKNNSSGKTIRAVVLESGKVHTLF</sequence>
<comment type="subcellular location">
    <subcellularLocation>
        <location evidence="1 7">Periplasm</location>
    </subcellularLocation>
</comment>
<dbReference type="GO" id="GO:0044780">
    <property type="term" value="P:bacterial-type flagellum assembly"/>
    <property type="evidence" value="ECO:0007669"/>
    <property type="project" value="InterPro"/>
</dbReference>
<dbReference type="InterPro" id="IPR039246">
    <property type="entry name" value="Flagellar_FlgA"/>
</dbReference>
<keyword evidence="9" id="KW-0966">Cell projection</keyword>
<gene>
    <name evidence="9" type="primary">flgA</name>
    <name evidence="9" type="ORF">KP803_08720</name>
</gene>
<dbReference type="CDD" id="cd11614">
    <property type="entry name" value="SAF_CpaB_FlgA_like"/>
    <property type="match status" value="1"/>
</dbReference>
<dbReference type="InterPro" id="IPR017585">
    <property type="entry name" value="SAF_FlgA"/>
</dbReference>
<evidence type="ECO:0000256" key="2">
    <source>
        <dbReference type="ARBA" id="ARBA00010474"/>
    </source>
</evidence>
<evidence type="ECO:0000256" key="5">
    <source>
        <dbReference type="ARBA" id="ARBA00022764"/>
    </source>
</evidence>
<feature type="chain" id="PRO_5041013171" description="Flagella basal body P-ring formation protein FlgA" evidence="7">
    <location>
        <begin position="23"/>
        <end position="244"/>
    </location>
</feature>
<dbReference type="EMBL" id="JAJHVV010000004">
    <property type="protein sequence ID" value="MCK6263361.1"/>
    <property type="molecule type" value="Genomic_DNA"/>
</dbReference>
<evidence type="ECO:0000256" key="7">
    <source>
        <dbReference type="RuleBase" id="RU362063"/>
    </source>
</evidence>
<dbReference type="PANTHER" id="PTHR36307:SF1">
    <property type="entry name" value="FLAGELLA BASAL BODY P-RING FORMATION PROTEIN FLGA"/>
    <property type="match status" value="1"/>
</dbReference>
<organism evidence="9 10">
    <name type="scientific">Vibrio amylolyticus</name>
    <dbReference type="NCBI Taxonomy" id="2847292"/>
    <lineage>
        <taxon>Bacteria</taxon>
        <taxon>Pseudomonadati</taxon>
        <taxon>Pseudomonadota</taxon>
        <taxon>Gammaproteobacteria</taxon>
        <taxon>Vibrionales</taxon>
        <taxon>Vibrionaceae</taxon>
        <taxon>Vibrio</taxon>
    </lineage>
</organism>
<evidence type="ECO:0000256" key="4">
    <source>
        <dbReference type="ARBA" id="ARBA00022729"/>
    </source>
</evidence>
<comment type="similarity">
    <text evidence="2 7">Belongs to the FlgA family.</text>
</comment>
<evidence type="ECO:0000256" key="3">
    <source>
        <dbReference type="ARBA" id="ARBA00014754"/>
    </source>
</evidence>
<comment type="caution">
    <text evidence="9">The sequence shown here is derived from an EMBL/GenBank/DDBJ whole genome shotgun (WGS) entry which is preliminary data.</text>
</comment>
<comment type="function">
    <text evidence="6 7">Involved in the assembly process of the P-ring formation. It may associate with FlgF on the rod constituting a structure essential for the P-ring assembly or may act as a modulator protein for the P-ring assembly.</text>
</comment>
<evidence type="ECO:0000256" key="1">
    <source>
        <dbReference type="ARBA" id="ARBA00004418"/>
    </source>
</evidence>
<dbReference type="RefSeq" id="WP_248008438.1">
    <property type="nucleotide sequence ID" value="NZ_JAJHVV010000004.1"/>
</dbReference>
<evidence type="ECO:0000313" key="10">
    <source>
        <dbReference type="Proteomes" id="UP001139559"/>
    </source>
</evidence>
<keyword evidence="4 7" id="KW-0732">Signal</keyword>
<keyword evidence="10" id="KW-1185">Reference proteome</keyword>
<keyword evidence="9" id="KW-0282">Flagellum</keyword>
<dbReference type="InterPro" id="IPR041231">
    <property type="entry name" value="FlgA_N"/>
</dbReference>